<protein>
    <submittedName>
        <fullName evidence="2">Uncharacterized protein</fullName>
    </submittedName>
</protein>
<gene>
    <name evidence="2" type="ORF">ILEXP_LOCUS36687</name>
</gene>
<accession>A0ABC8TKA0</accession>
<reference evidence="2 3" key="1">
    <citation type="submission" date="2024-02" db="EMBL/GenBank/DDBJ databases">
        <authorList>
            <person name="Vignale AGUSTIN F."/>
            <person name="Sosa J E."/>
            <person name="Modenutti C."/>
        </authorList>
    </citation>
    <scope>NUCLEOTIDE SEQUENCE [LARGE SCALE GENOMIC DNA]</scope>
</reference>
<proteinExistence type="predicted"/>
<feature type="region of interest" description="Disordered" evidence="1">
    <location>
        <begin position="162"/>
        <end position="194"/>
    </location>
</feature>
<comment type="caution">
    <text evidence="2">The sequence shown here is derived from an EMBL/GenBank/DDBJ whole genome shotgun (WGS) entry which is preliminary data.</text>
</comment>
<sequence length="272" mass="28773">MKRGTEMTPWTLLFTWDDAFVIGDAKVAKVGDARAAKAGDARPVQTGDAEAAQTMSSTLHNLCRKPTMTNESRIDRQHPGSDNARHIALLGGVRRGTRSIVLCDLGLGKGGANSTDSLGLGTGHWTLSGVDEEGDRDDTLDVVITWDDAFVMGDAKVAQVGDARPAQAVPAEWRNSRWQSEPRSDRQHPGSDNVRHITLLGGVGRGTRSTVLCDLGLGKGGANSTDSLGNKHSTRNSLNDAIGVTNDLGKALRDVDSGLGSVDTMGDIDGDF</sequence>
<evidence type="ECO:0000313" key="2">
    <source>
        <dbReference type="EMBL" id="CAK9167414.1"/>
    </source>
</evidence>
<feature type="compositionally biased region" description="Basic and acidic residues" evidence="1">
    <location>
        <begin position="180"/>
        <end position="194"/>
    </location>
</feature>
<keyword evidence="3" id="KW-1185">Reference proteome</keyword>
<name>A0ABC8TKA0_9AQUA</name>
<evidence type="ECO:0000256" key="1">
    <source>
        <dbReference type="SAM" id="MobiDB-lite"/>
    </source>
</evidence>
<evidence type="ECO:0000313" key="3">
    <source>
        <dbReference type="Proteomes" id="UP001642360"/>
    </source>
</evidence>
<feature type="region of interest" description="Disordered" evidence="1">
    <location>
        <begin position="44"/>
        <end position="65"/>
    </location>
</feature>
<dbReference type="AlphaFoldDB" id="A0ABC8TKA0"/>
<dbReference type="EMBL" id="CAUOFW020004835">
    <property type="protein sequence ID" value="CAK9167414.1"/>
    <property type="molecule type" value="Genomic_DNA"/>
</dbReference>
<organism evidence="2 3">
    <name type="scientific">Ilex paraguariensis</name>
    <name type="common">yerba mate</name>
    <dbReference type="NCBI Taxonomy" id="185542"/>
    <lineage>
        <taxon>Eukaryota</taxon>
        <taxon>Viridiplantae</taxon>
        <taxon>Streptophyta</taxon>
        <taxon>Embryophyta</taxon>
        <taxon>Tracheophyta</taxon>
        <taxon>Spermatophyta</taxon>
        <taxon>Magnoliopsida</taxon>
        <taxon>eudicotyledons</taxon>
        <taxon>Gunneridae</taxon>
        <taxon>Pentapetalae</taxon>
        <taxon>asterids</taxon>
        <taxon>campanulids</taxon>
        <taxon>Aquifoliales</taxon>
        <taxon>Aquifoliaceae</taxon>
        <taxon>Ilex</taxon>
    </lineage>
</organism>
<dbReference type="Proteomes" id="UP001642360">
    <property type="component" value="Unassembled WGS sequence"/>
</dbReference>